<name>A0A6G1C4B1_9ORYZ</name>
<sequence>MLKVVVGVNDVTTSILPREDLTLCNDRGRVALQETLPNCNARGIQERTLGMAPGSVQILGDEVVESAMTAELLGSWALAPRGARWTLGTRRGPTNVLRVQAPLRSQKPRPPPSPLRVAMTRHMAHDAEAGGSGRPRSWETPATSGPESRTADPEGQPRLGGGAHSPPTKKKKTAPAPEGRPFVRLPWGFTAGPAKSSGTPSALGAGETEGATAVPPDANLPQCEEAPAPEDVAPYHRGEVGQPPIAPSPCMGGMQC</sequence>
<comment type="caution">
    <text evidence="2">The sequence shown here is derived from an EMBL/GenBank/DDBJ whole genome shotgun (WGS) entry which is preliminary data.</text>
</comment>
<organism evidence="2 3">
    <name type="scientific">Oryza meyeriana var. granulata</name>
    <dbReference type="NCBI Taxonomy" id="110450"/>
    <lineage>
        <taxon>Eukaryota</taxon>
        <taxon>Viridiplantae</taxon>
        <taxon>Streptophyta</taxon>
        <taxon>Embryophyta</taxon>
        <taxon>Tracheophyta</taxon>
        <taxon>Spermatophyta</taxon>
        <taxon>Magnoliopsida</taxon>
        <taxon>Liliopsida</taxon>
        <taxon>Poales</taxon>
        <taxon>Poaceae</taxon>
        <taxon>BOP clade</taxon>
        <taxon>Oryzoideae</taxon>
        <taxon>Oryzeae</taxon>
        <taxon>Oryzinae</taxon>
        <taxon>Oryza</taxon>
        <taxon>Oryza meyeriana</taxon>
    </lineage>
</organism>
<evidence type="ECO:0000256" key="1">
    <source>
        <dbReference type="SAM" id="MobiDB-lite"/>
    </source>
</evidence>
<protein>
    <submittedName>
        <fullName evidence="2">Uncharacterized protein</fullName>
    </submittedName>
</protein>
<reference evidence="2 3" key="1">
    <citation type="submission" date="2019-11" db="EMBL/GenBank/DDBJ databases">
        <title>Whole genome sequence of Oryza granulata.</title>
        <authorList>
            <person name="Li W."/>
        </authorList>
    </citation>
    <scope>NUCLEOTIDE SEQUENCE [LARGE SCALE GENOMIC DNA]</scope>
    <source>
        <strain evidence="3">cv. Menghai</strain>
        <tissue evidence="2">Leaf</tissue>
    </source>
</reference>
<dbReference type="EMBL" id="SPHZ02000010">
    <property type="protein sequence ID" value="KAF0895002.1"/>
    <property type="molecule type" value="Genomic_DNA"/>
</dbReference>
<dbReference type="AlphaFoldDB" id="A0A6G1C4B1"/>
<accession>A0A6G1C4B1</accession>
<keyword evidence="3" id="KW-1185">Reference proteome</keyword>
<feature type="compositionally biased region" description="Low complexity" evidence="1">
    <location>
        <begin position="204"/>
        <end position="213"/>
    </location>
</feature>
<feature type="region of interest" description="Disordered" evidence="1">
    <location>
        <begin position="96"/>
        <end position="256"/>
    </location>
</feature>
<gene>
    <name evidence="2" type="ORF">E2562_004989</name>
</gene>
<evidence type="ECO:0000313" key="2">
    <source>
        <dbReference type="EMBL" id="KAF0895002.1"/>
    </source>
</evidence>
<evidence type="ECO:0000313" key="3">
    <source>
        <dbReference type="Proteomes" id="UP000479710"/>
    </source>
</evidence>
<proteinExistence type="predicted"/>
<dbReference type="Proteomes" id="UP000479710">
    <property type="component" value="Unassembled WGS sequence"/>
</dbReference>